<keyword evidence="4" id="KW-0804">Transcription</keyword>
<dbReference type="AlphaFoldDB" id="A0A9X1LFS6"/>
<reference evidence="6" key="1">
    <citation type="submission" date="2021-10" db="EMBL/GenBank/DDBJ databases">
        <title>Marinomonas pontica sp. nov., isolated from the Black Sea.</title>
        <authorList>
            <person name="Zhao L.-H."/>
            <person name="Xue J.-H."/>
        </authorList>
    </citation>
    <scope>NUCLEOTIDE SEQUENCE</scope>
    <source>
        <strain evidence="6">E8</strain>
    </source>
</reference>
<dbReference type="Gene3D" id="1.10.10.10">
    <property type="entry name" value="Winged helix-like DNA-binding domain superfamily/Winged helix DNA-binding domain"/>
    <property type="match status" value="1"/>
</dbReference>
<dbReference type="SUPFAM" id="SSF46785">
    <property type="entry name" value="Winged helix' DNA-binding domain"/>
    <property type="match status" value="1"/>
</dbReference>
<dbReference type="GO" id="GO:0003700">
    <property type="term" value="F:DNA-binding transcription factor activity"/>
    <property type="evidence" value="ECO:0007669"/>
    <property type="project" value="InterPro"/>
</dbReference>
<feature type="domain" description="HTH lysR-type" evidence="5">
    <location>
        <begin position="4"/>
        <end position="61"/>
    </location>
</feature>
<name>A0A9X1LFS6_9GAMM</name>
<dbReference type="Gene3D" id="3.40.190.290">
    <property type="match status" value="1"/>
</dbReference>
<protein>
    <submittedName>
        <fullName evidence="6">LysR family transcriptional regulator</fullName>
    </submittedName>
</protein>
<dbReference type="Pfam" id="PF03466">
    <property type="entry name" value="LysR_substrate"/>
    <property type="match status" value="1"/>
</dbReference>
<dbReference type="PANTHER" id="PTHR30126">
    <property type="entry name" value="HTH-TYPE TRANSCRIPTIONAL REGULATOR"/>
    <property type="match status" value="1"/>
</dbReference>
<dbReference type="InterPro" id="IPR000847">
    <property type="entry name" value="LysR_HTH_N"/>
</dbReference>
<evidence type="ECO:0000313" key="6">
    <source>
        <dbReference type="EMBL" id="MCB5163139.1"/>
    </source>
</evidence>
<keyword evidence="7" id="KW-1185">Reference proteome</keyword>
<dbReference type="InterPro" id="IPR036390">
    <property type="entry name" value="WH_DNA-bd_sf"/>
</dbReference>
<evidence type="ECO:0000256" key="3">
    <source>
        <dbReference type="ARBA" id="ARBA00023125"/>
    </source>
</evidence>
<dbReference type="GO" id="GO:0000976">
    <property type="term" value="F:transcription cis-regulatory region binding"/>
    <property type="evidence" value="ECO:0007669"/>
    <property type="project" value="TreeGrafter"/>
</dbReference>
<dbReference type="Pfam" id="PF00126">
    <property type="entry name" value="HTH_1"/>
    <property type="match status" value="1"/>
</dbReference>
<evidence type="ECO:0000259" key="5">
    <source>
        <dbReference type="PROSITE" id="PS50931"/>
    </source>
</evidence>
<gene>
    <name evidence="6" type="ORF">LG368_14815</name>
</gene>
<comment type="caution">
    <text evidence="6">The sequence shown here is derived from an EMBL/GenBank/DDBJ whole genome shotgun (WGS) entry which is preliminary data.</text>
</comment>
<comment type="similarity">
    <text evidence="1">Belongs to the LysR transcriptional regulatory family.</text>
</comment>
<sequence>MLRISLEQWRMFHAVVEFGGFNQAAQGVFKSQSSVHNAVSKIEDALGVKLFAIEGRKTVLTKEGEMILRRSSYLLEEAKKVEAIGVKLSQGVETQLRIAVDEIFPRALLYNALETVSEQFPLVKIELIESILGGGAEMIENDEVEIAISPNSLGAGFSESLCYIQFGAVASPHHPLHAMDSPLTLEELKSHRQIVVRDSSAINKKNRASDGWLEANQRWTVSHMQSSIDMIVNGLGFAWLPLSLIDTHLNDNRLKRLQLDRNTERTAQLFLTFKDGDRLGPVARCFLGEIRALCLDWPQKT</sequence>
<evidence type="ECO:0000256" key="2">
    <source>
        <dbReference type="ARBA" id="ARBA00023015"/>
    </source>
</evidence>
<dbReference type="PROSITE" id="PS50931">
    <property type="entry name" value="HTH_LYSR"/>
    <property type="match status" value="1"/>
</dbReference>
<evidence type="ECO:0000313" key="7">
    <source>
        <dbReference type="Proteomes" id="UP001139095"/>
    </source>
</evidence>
<proteinExistence type="inferred from homology"/>
<keyword evidence="2" id="KW-0805">Transcription regulation</keyword>
<dbReference type="InterPro" id="IPR036388">
    <property type="entry name" value="WH-like_DNA-bd_sf"/>
</dbReference>
<evidence type="ECO:0000256" key="4">
    <source>
        <dbReference type="ARBA" id="ARBA00023163"/>
    </source>
</evidence>
<dbReference type="EMBL" id="JAJATW010000041">
    <property type="protein sequence ID" value="MCB5163139.1"/>
    <property type="molecule type" value="Genomic_DNA"/>
</dbReference>
<accession>A0A9X1LFS6</accession>
<dbReference type="PANTHER" id="PTHR30126:SF88">
    <property type="entry name" value="TRANSCRIPTIONAL REGULATOR-RELATED"/>
    <property type="match status" value="1"/>
</dbReference>
<organism evidence="6 7">
    <name type="scientific">Marinomonas algarum</name>
    <dbReference type="NCBI Taxonomy" id="2883105"/>
    <lineage>
        <taxon>Bacteria</taxon>
        <taxon>Pseudomonadati</taxon>
        <taxon>Pseudomonadota</taxon>
        <taxon>Gammaproteobacteria</taxon>
        <taxon>Oceanospirillales</taxon>
        <taxon>Oceanospirillaceae</taxon>
        <taxon>Marinomonas</taxon>
    </lineage>
</organism>
<dbReference type="Proteomes" id="UP001139095">
    <property type="component" value="Unassembled WGS sequence"/>
</dbReference>
<keyword evidence="3" id="KW-0238">DNA-binding</keyword>
<dbReference type="SUPFAM" id="SSF53850">
    <property type="entry name" value="Periplasmic binding protein-like II"/>
    <property type="match status" value="1"/>
</dbReference>
<dbReference type="InterPro" id="IPR005119">
    <property type="entry name" value="LysR_subst-bd"/>
</dbReference>
<dbReference type="RefSeq" id="WP_226755476.1">
    <property type="nucleotide sequence ID" value="NZ_JAJATW010000041.1"/>
</dbReference>
<evidence type="ECO:0000256" key="1">
    <source>
        <dbReference type="ARBA" id="ARBA00009437"/>
    </source>
</evidence>